<dbReference type="InterPro" id="IPR000847">
    <property type="entry name" value="LysR_HTH_N"/>
</dbReference>
<organism evidence="8 9">
    <name type="scientific">Phenylobacterium conjunctum</name>
    <dbReference type="NCBI Taxonomy" id="1298959"/>
    <lineage>
        <taxon>Bacteria</taxon>
        <taxon>Pseudomonadati</taxon>
        <taxon>Pseudomonadota</taxon>
        <taxon>Alphaproteobacteria</taxon>
        <taxon>Caulobacterales</taxon>
        <taxon>Caulobacteraceae</taxon>
        <taxon>Phenylobacterium</taxon>
    </lineage>
</organism>
<dbReference type="Pfam" id="PF03459">
    <property type="entry name" value="TOBE"/>
    <property type="match status" value="2"/>
</dbReference>
<dbReference type="InterPro" id="IPR036388">
    <property type="entry name" value="WH-like_DNA-bd_sf"/>
</dbReference>
<dbReference type="SUPFAM" id="SSF50331">
    <property type="entry name" value="MOP-like"/>
    <property type="match status" value="2"/>
</dbReference>
<name>A0ABW3T703_9CAUL</name>
<accession>A0ABW3T703</accession>
<dbReference type="Pfam" id="PF00126">
    <property type="entry name" value="HTH_1"/>
    <property type="match status" value="1"/>
</dbReference>
<feature type="domain" description="Transport-associated OB type 1" evidence="7">
    <location>
        <begin position="125"/>
        <end position="188"/>
    </location>
</feature>
<dbReference type="PANTHER" id="PTHR30432">
    <property type="entry name" value="TRANSCRIPTIONAL REGULATOR MODE"/>
    <property type="match status" value="1"/>
</dbReference>
<dbReference type="InterPro" id="IPR036390">
    <property type="entry name" value="WH_DNA-bd_sf"/>
</dbReference>
<dbReference type="SUPFAM" id="SSF46785">
    <property type="entry name" value="Winged helix' DNA-binding domain"/>
    <property type="match status" value="1"/>
</dbReference>
<keyword evidence="9" id="KW-1185">Reference proteome</keyword>
<feature type="domain" description="HTH lysR-type" evidence="6">
    <location>
        <begin position="23"/>
        <end position="85"/>
    </location>
</feature>
<comment type="caution">
    <text evidence="8">The sequence shown here is derived from an EMBL/GenBank/DDBJ whole genome shotgun (WGS) entry which is preliminary data.</text>
</comment>
<evidence type="ECO:0000256" key="1">
    <source>
        <dbReference type="ARBA" id="ARBA00008110"/>
    </source>
</evidence>
<dbReference type="InterPro" id="IPR016462">
    <property type="entry name" value="ModE"/>
</dbReference>
<sequence length="262" mass="26767">MADDVLTAVLSLRRAGSRVGAERIALLEAVAAEGSITKAAKVLGLSYKGAWDAAQALNNLFDRPLIQAQAGGAKGGAAELTPQGQAVLTAFRKVEAELGGVIARLEAGLGGADIGELFWGLGMRTSARNALRGTVSAVTDGAVNAEVTLKVAEGLEIVAIVTRDSVRELDLAVGKPAIALIKSSFVTLAVGEGIRTSARNQLRGSVISREDGAVNSEISLSLADGKSLAASITLESARALELAPGASVWALIKAPHVILAVE</sequence>
<dbReference type="InterPro" id="IPR008995">
    <property type="entry name" value="Mo/tungstate-bd_C_term_dom"/>
</dbReference>
<keyword evidence="3 5" id="KW-0500">Molybdenum</keyword>
<reference evidence="9" key="1">
    <citation type="journal article" date="2019" name="Int. J. Syst. Evol. Microbiol.">
        <title>The Global Catalogue of Microorganisms (GCM) 10K type strain sequencing project: providing services to taxonomists for standard genome sequencing and annotation.</title>
        <authorList>
            <consortium name="The Broad Institute Genomics Platform"/>
            <consortium name="The Broad Institute Genome Sequencing Center for Infectious Disease"/>
            <person name="Wu L."/>
            <person name="Ma J."/>
        </authorList>
    </citation>
    <scope>NUCLEOTIDE SEQUENCE [LARGE SCALE GENOMIC DNA]</scope>
    <source>
        <strain evidence="9">CCUG 55074</strain>
    </source>
</reference>
<evidence type="ECO:0000313" key="9">
    <source>
        <dbReference type="Proteomes" id="UP001597216"/>
    </source>
</evidence>
<dbReference type="Gene3D" id="1.10.10.10">
    <property type="entry name" value="Winged helix-like DNA-binding domain superfamily/Winged helix DNA-binding domain"/>
    <property type="match status" value="1"/>
</dbReference>
<dbReference type="Proteomes" id="UP001597216">
    <property type="component" value="Unassembled WGS sequence"/>
</dbReference>
<evidence type="ECO:0000256" key="3">
    <source>
        <dbReference type="ARBA" id="ARBA00022505"/>
    </source>
</evidence>
<dbReference type="InterPro" id="IPR005116">
    <property type="entry name" value="Transp-assoc_OB_typ1"/>
</dbReference>
<dbReference type="RefSeq" id="WP_377354862.1">
    <property type="nucleotide sequence ID" value="NZ_JBHTLQ010000097.1"/>
</dbReference>
<dbReference type="Gene3D" id="2.40.50.100">
    <property type="match status" value="2"/>
</dbReference>
<evidence type="ECO:0000256" key="2">
    <source>
        <dbReference type="ARBA" id="ARBA00022448"/>
    </source>
</evidence>
<evidence type="ECO:0000259" key="6">
    <source>
        <dbReference type="Pfam" id="PF00126"/>
    </source>
</evidence>
<evidence type="ECO:0000259" key="7">
    <source>
        <dbReference type="Pfam" id="PF03459"/>
    </source>
</evidence>
<evidence type="ECO:0000313" key="8">
    <source>
        <dbReference type="EMBL" id="MFD1192959.1"/>
    </source>
</evidence>
<comment type="similarity">
    <text evidence="1 5">Belongs to the ModE family.</text>
</comment>
<evidence type="ECO:0000256" key="5">
    <source>
        <dbReference type="PIRNR" id="PIRNR005763"/>
    </source>
</evidence>
<gene>
    <name evidence="8" type="ORF">ACFQ27_20390</name>
</gene>
<keyword evidence="4" id="KW-0677">Repeat</keyword>
<dbReference type="NCBIfam" id="TIGR00638">
    <property type="entry name" value="Mop"/>
    <property type="match status" value="2"/>
</dbReference>
<dbReference type="PANTHER" id="PTHR30432:SF1">
    <property type="entry name" value="DNA-BINDING TRANSCRIPTIONAL DUAL REGULATOR MODE"/>
    <property type="match status" value="1"/>
</dbReference>
<dbReference type="EMBL" id="JBHTLQ010000097">
    <property type="protein sequence ID" value="MFD1192959.1"/>
    <property type="molecule type" value="Genomic_DNA"/>
</dbReference>
<protein>
    <submittedName>
        <fullName evidence="8">TOBE domain-containing protein</fullName>
    </submittedName>
</protein>
<keyword evidence="2 5" id="KW-0813">Transport</keyword>
<dbReference type="InterPro" id="IPR051815">
    <property type="entry name" value="Molybdate_resp_trans_reg"/>
</dbReference>
<feature type="domain" description="Transport-associated OB type 1" evidence="7">
    <location>
        <begin position="196"/>
        <end position="259"/>
    </location>
</feature>
<proteinExistence type="inferred from homology"/>
<dbReference type="InterPro" id="IPR004606">
    <property type="entry name" value="Mop_domain"/>
</dbReference>
<evidence type="ECO:0000256" key="4">
    <source>
        <dbReference type="ARBA" id="ARBA00022737"/>
    </source>
</evidence>
<dbReference type="PIRSF" id="PIRSF005763">
    <property type="entry name" value="Txn_reg_ModE"/>
    <property type="match status" value="1"/>
</dbReference>